<dbReference type="EMBL" id="JAUKWQ010000018">
    <property type="protein sequence ID" value="MDO1585606.1"/>
    <property type="molecule type" value="Genomic_DNA"/>
</dbReference>
<evidence type="ECO:0000259" key="6">
    <source>
        <dbReference type="Pfam" id="PF00899"/>
    </source>
</evidence>
<dbReference type="InterPro" id="IPR028090">
    <property type="entry name" value="JAB_dom_prok"/>
</dbReference>
<sequence length="732" mass="80646">MSSASPEALDILAMTEPAVEHDKLIVTVSVNCRSFEKSDGGISLRARERLRISIPWNFPLNRPEVEFTHDRFGGTAHVQWGHSICLFQAPDVEWQAGRGMFGFMQRVHDWLKAAAAGQLDPTGMPLHPPVAYPVANFRVVPTRNVPEPGEGFWSGYVEITRETVYVAEFGRWIAQNEVIPDVRLASVILLPTEMPFEYPKTVLDLLVALIDRGLTLSMLRLLMTITVLRTPPGKPAIFVLGAAMRGIAGGERLQHLACWRMSVEQTDKLRAAAVASTEENPVEDQAFYAWAFESNVEWCRVLEDRPEIVQRRDRESASRWWRGKRVTLVGCGAIGSAVAMILAKAGVAKLRLIDNGVVTPGILVRQGFRRDQIGYAKSSATRIAVVAADPGIDAIEEYSNIVWMLTDEAKRAEILDADVVIDATASSTVAAAFEVHFRHHQAPRPPIVSMVVGHNGDMGLMILTTDKSAGATLDFDRRTKLALADRTSSAKFLEEFWPADPTRRAIFQPEPGCSSPTFRGSYADVLSLVAPMTNVAADWLREGIGLPRSFAIDLSADSKCRSEARASWRPYHVLPDSKHGYEVRITQEAMSAILTWTRRSERTAGDRVETGGALFGQVDEFLKVVWIDEVSGPPPDSEASREGFVCGTQGVAMMHKEKLSRTCGSVTFVGMWHTHPKALPIPSRTDLGAMVQLLADKETFQGRSFLMLIVGGTSGRPILSAGLFLRGDYDQA</sequence>
<feature type="domain" description="JAB" evidence="7">
    <location>
        <begin position="604"/>
        <end position="711"/>
    </location>
</feature>
<keyword evidence="1" id="KW-0645">Protease</keyword>
<dbReference type="Pfam" id="PF00899">
    <property type="entry name" value="ThiF"/>
    <property type="match status" value="1"/>
</dbReference>
<evidence type="ECO:0000256" key="5">
    <source>
        <dbReference type="ARBA" id="ARBA00023049"/>
    </source>
</evidence>
<keyword evidence="5" id="KW-0482">Metalloprotease</keyword>
<dbReference type="Pfam" id="PF14457">
    <property type="entry name" value="Prok-E2_A"/>
    <property type="match status" value="1"/>
</dbReference>
<dbReference type="InterPro" id="IPR045886">
    <property type="entry name" value="ThiF/MoeB/HesA"/>
</dbReference>
<dbReference type="InterPro" id="IPR000594">
    <property type="entry name" value="ThiF_NAD_FAD-bd"/>
</dbReference>
<proteinExistence type="predicted"/>
<protein>
    <submittedName>
        <fullName evidence="8">ThiF family adenylyltransferase</fullName>
    </submittedName>
</protein>
<evidence type="ECO:0000313" key="8">
    <source>
        <dbReference type="EMBL" id="MDO1585606.1"/>
    </source>
</evidence>
<comment type="caution">
    <text evidence="8">The sequence shown here is derived from an EMBL/GenBank/DDBJ whole genome shotgun (WGS) entry which is preliminary data.</text>
</comment>
<dbReference type="GO" id="GO:0016779">
    <property type="term" value="F:nucleotidyltransferase activity"/>
    <property type="evidence" value="ECO:0007669"/>
    <property type="project" value="UniProtKB-KW"/>
</dbReference>
<feature type="domain" description="THIF-type NAD/FAD binding fold" evidence="6">
    <location>
        <begin position="321"/>
        <end position="467"/>
    </location>
</feature>
<dbReference type="PANTHER" id="PTHR43267:SF3">
    <property type="entry name" value="THIF PROTEIN"/>
    <property type="match status" value="1"/>
</dbReference>
<keyword evidence="8" id="KW-0548">Nucleotidyltransferase</keyword>
<dbReference type="SUPFAM" id="SSF102712">
    <property type="entry name" value="JAB1/MPN domain"/>
    <property type="match status" value="1"/>
</dbReference>
<keyword evidence="3" id="KW-0378">Hydrolase</keyword>
<keyword evidence="9" id="KW-1185">Reference proteome</keyword>
<evidence type="ECO:0000259" key="7">
    <source>
        <dbReference type="Pfam" id="PF14464"/>
    </source>
</evidence>
<keyword evidence="8" id="KW-0808">Transferase</keyword>
<dbReference type="InterPro" id="IPR032865">
    <property type="entry name" value="Prok-E2_A"/>
</dbReference>
<dbReference type="Proteomes" id="UP001169006">
    <property type="component" value="Unassembled WGS sequence"/>
</dbReference>
<accession>A0ABT8T7W3</accession>
<evidence type="ECO:0000256" key="1">
    <source>
        <dbReference type="ARBA" id="ARBA00022670"/>
    </source>
</evidence>
<evidence type="ECO:0000256" key="3">
    <source>
        <dbReference type="ARBA" id="ARBA00022801"/>
    </source>
</evidence>
<dbReference type="Gene3D" id="3.40.140.10">
    <property type="entry name" value="Cytidine Deaminase, domain 2"/>
    <property type="match status" value="1"/>
</dbReference>
<dbReference type="Gene3D" id="3.40.50.720">
    <property type="entry name" value="NAD(P)-binding Rossmann-like Domain"/>
    <property type="match status" value="1"/>
</dbReference>
<organism evidence="8 9">
    <name type="scientific">Rhizobium oryzicola</name>
    <dbReference type="NCBI Taxonomy" id="1232668"/>
    <lineage>
        <taxon>Bacteria</taxon>
        <taxon>Pseudomonadati</taxon>
        <taxon>Pseudomonadota</taxon>
        <taxon>Alphaproteobacteria</taxon>
        <taxon>Hyphomicrobiales</taxon>
        <taxon>Rhizobiaceae</taxon>
        <taxon>Rhizobium/Agrobacterium group</taxon>
        <taxon>Rhizobium</taxon>
    </lineage>
</organism>
<gene>
    <name evidence="8" type="ORF">Q2T52_26255</name>
</gene>
<keyword evidence="4" id="KW-0862">Zinc</keyword>
<keyword evidence="2" id="KW-0479">Metal-binding</keyword>
<evidence type="ECO:0000313" key="9">
    <source>
        <dbReference type="Proteomes" id="UP001169006"/>
    </source>
</evidence>
<dbReference type="Pfam" id="PF14464">
    <property type="entry name" value="Prok-JAB"/>
    <property type="match status" value="1"/>
</dbReference>
<evidence type="ECO:0000256" key="4">
    <source>
        <dbReference type="ARBA" id="ARBA00022833"/>
    </source>
</evidence>
<dbReference type="PANTHER" id="PTHR43267">
    <property type="entry name" value="TRNA THREONYLCARBAMOYLADENOSINE DEHYDRATASE"/>
    <property type="match status" value="1"/>
</dbReference>
<reference evidence="8" key="2">
    <citation type="submission" date="2023-07" db="EMBL/GenBank/DDBJ databases">
        <authorList>
            <person name="Sun H."/>
        </authorList>
    </citation>
    <scope>NUCLEOTIDE SEQUENCE</scope>
    <source>
        <strain evidence="8">05753</strain>
    </source>
</reference>
<name>A0ABT8T7W3_9HYPH</name>
<evidence type="ECO:0000256" key="2">
    <source>
        <dbReference type="ARBA" id="ARBA00022723"/>
    </source>
</evidence>
<reference evidence="8" key="1">
    <citation type="journal article" date="2015" name="Int. J. Syst. Evol. Microbiol.">
        <title>Rhizobium oryzicola sp. nov., potential plant-growth-promoting endophytic bacteria isolated from rice roots.</title>
        <authorList>
            <person name="Zhang X.X."/>
            <person name="Gao J.S."/>
            <person name="Cao Y.H."/>
            <person name="Sheirdil R.A."/>
            <person name="Wang X.C."/>
            <person name="Zhang L."/>
        </authorList>
    </citation>
    <scope>NUCLEOTIDE SEQUENCE</scope>
    <source>
        <strain evidence="8">05753</strain>
    </source>
</reference>
<dbReference type="RefSeq" id="WP_302079872.1">
    <property type="nucleotide sequence ID" value="NZ_JAUKWQ010000018.1"/>
</dbReference>
<dbReference type="InterPro" id="IPR035985">
    <property type="entry name" value="Ubiquitin-activating_enz"/>
</dbReference>
<dbReference type="SUPFAM" id="SSF69572">
    <property type="entry name" value="Activating enzymes of the ubiquitin-like proteins"/>
    <property type="match status" value="1"/>
</dbReference>